<dbReference type="EMBL" id="AWQS01000066">
    <property type="protein sequence ID" value="EWT06099.1"/>
    <property type="molecule type" value="Genomic_DNA"/>
</dbReference>
<feature type="transmembrane region" description="Helical" evidence="1">
    <location>
        <begin position="345"/>
        <end position="363"/>
    </location>
</feature>
<feature type="transmembrane region" description="Helical" evidence="1">
    <location>
        <begin position="496"/>
        <end position="517"/>
    </location>
</feature>
<evidence type="ECO:0000313" key="2">
    <source>
        <dbReference type="EMBL" id="EWT06099.1"/>
    </source>
</evidence>
<feature type="transmembrane region" description="Helical" evidence="1">
    <location>
        <begin position="305"/>
        <end position="325"/>
    </location>
</feature>
<evidence type="ECO:0000313" key="3">
    <source>
        <dbReference type="Proteomes" id="UP000019494"/>
    </source>
</evidence>
<feature type="transmembrane region" description="Helical" evidence="1">
    <location>
        <begin position="392"/>
        <end position="414"/>
    </location>
</feature>
<dbReference type="Proteomes" id="UP000019494">
    <property type="component" value="Unassembled WGS sequence"/>
</dbReference>
<feature type="transmembrane region" description="Helical" evidence="1">
    <location>
        <begin position="243"/>
        <end position="265"/>
    </location>
</feature>
<keyword evidence="1" id="KW-1133">Transmembrane helix</keyword>
<feature type="transmembrane region" description="Helical" evidence="1">
    <location>
        <begin position="213"/>
        <end position="231"/>
    </location>
</feature>
<dbReference type="InterPro" id="IPR046671">
    <property type="entry name" value="DUF6541"/>
</dbReference>
<organism evidence="2 3">
    <name type="scientific">Intrasporangium chromatireducens Q5-1</name>
    <dbReference type="NCBI Taxonomy" id="584657"/>
    <lineage>
        <taxon>Bacteria</taxon>
        <taxon>Bacillati</taxon>
        <taxon>Actinomycetota</taxon>
        <taxon>Actinomycetes</taxon>
        <taxon>Micrococcales</taxon>
        <taxon>Intrasporangiaceae</taxon>
        <taxon>Intrasporangium</taxon>
    </lineage>
</organism>
<gene>
    <name evidence="2" type="ORF">N864_24150</name>
</gene>
<keyword evidence="1" id="KW-0472">Membrane</keyword>
<dbReference type="AlphaFoldDB" id="W9GQF5"/>
<sequence>MRTGNQPGRPQWTPPPIPIPEDELTSWTQTIPVFVVFVALAFVPGWFVVRAFGSRGIEAVAISPAVTAGVLAAFGTVAGRLGIRWTWPVVLGSVVVAALAAWLLGGWLARSRGGRDPELNVRRRLLGRPRPDVVVACLIGVVIALATMLPAIGRPDNLVDSPDAVYHLNRIRTFLESDNFSLLNPTFYPNGFHAWVGTGLMALGTPVLPGTNVATLVLAAVVWPVGCVALVRHALGTSLLVTYAAGFASAAFLTFPTLLLGWGVLWPNMMGTAMTPAALALMLQAARTRQVGKVLTFAVSLPGLALVHPNVVVSLLVFALVWFVAARLRAGVLHHQRWATVVRDVAGVAVVVAAAIVVAPYVSSRLAMTQSYTWNGQVSVWTALVEVVGGRLMVFTVLWGLLVLLLLGMAWVLWRARRAIPIIAMWLACVVLYVLAASSTASWTSLITGYWYNDKVRLAALAAVPGVVLVAGSAPMVRLLLQRGLRRVGSVRRQPVLASALAAGLAVALVPGLTVALHASTRYRLLHDFFAPRQPERVILSTAQTASLAQLAQRIPAGQGVVGRPENGSPLMWALFGTNTLYRSIPIPNFGDGYLIGTGFADLASRPDVCAALARNNVRWAIGSTHTYWLDRPELTSGLMHLDRVDGVEKVETVGQYTLYRITGCGLG</sequence>
<feature type="transmembrane region" description="Helical" evidence="1">
    <location>
        <begin position="89"/>
        <end position="110"/>
    </location>
</feature>
<dbReference type="PATRIC" id="fig|584657.3.peg.2000"/>
<feature type="transmembrane region" description="Helical" evidence="1">
    <location>
        <begin position="131"/>
        <end position="152"/>
    </location>
</feature>
<protein>
    <recommendedName>
        <fullName evidence="4">Glycosyltransferase RgtA/B/C/D-like domain-containing protein</fullName>
    </recommendedName>
</protein>
<feature type="transmembrane region" description="Helical" evidence="1">
    <location>
        <begin position="458"/>
        <end position="481"/>
    </location>
</feature>
<keyword evidence="1" id="KW-0812">Transmembrane</keyword>
<dbReference type="Pfam" id="PF20176">
    <property type="entry name" value="DUF6541"/>
    <property type="match status" value="1"/>
</dbReference>
<accession>W9GQF5</accession>
<comment type="caution">
    <text evidence="2">The sequence shown here is derived from an EMBL/GenBank/DDBJ whole genome shotgun (WGS) entry which is preliminary data.</text>
</comment>
<reference evidence="3" key="1">
    <citation type="submission" date="2013-08" db="EMBL/GenBank/DDBJ databases">
        <title>Intrasporangium oryzae NRRL B-24470.</title>
        <authorList>
            <person name="Liu H."/>
            <person name="Wang G."/>
        </authorList>
    </citation>
    <scope>NUCLEOTIDE SEQUENCE [LARGE SCALE GENOMIC DNA]</scope>
    <source>
        <strain evidence="3">Q5-1</strain>
    </source>
</reference>
<proteinExistence type="predicted"/>
<evidence type="ECO:0000256" key="1">
    <source>
        <dbReference type="SAM" id="Phobius"/>
    </source>
</evidence>
<feature type="transmembrane region" description="Helical" evidence="1">
    <location>
        <begin position="426"/>
        <end position="452"/>
    </location>
</feature>
<keyword evidence="3" id="KW-1185">Reference proteome</keyword>
<feature type="transmembrane region" description="Helical" evidence="1">
    <location>
        <begin position="61"/>
        <end position="83"/>
    </location>
</feature>
<name>W9GQF5_9MICO</name>
<feature type="transmembrane region" description="Helical" evidence="1">
    <location>
        <begin position="31"/>
        <end position="49"/>
    </location>
</feature>
<evidence type="ECO:0008006" key="4">
    <source>
        <dbReference type="Google" id="ProtNLM"/>
    </source>
</evidence>